<evidence type="ECO:0000313" key="3">
    <source>
        <dbReference type="Proteomes" id="UP000594638"/>
    </source>
</evidence>
<protein>
    <submittedName>
        <fullName evidence="2">Uncharacterized protein</fullName>
    </submittedName>
</protein>
<organism evidence="2 3">
    <name type="scientific">Olea europaea subsp. europaea</name>
    <dbReference type="NCBI Taxonomy" id="158383"/>
    <lineage>
        <taxon>Eukaryota</taxon>
        <taxon>Viridiplantae</taxon>
        <taxon>Streptophyta</taxon>
        <taxon>Embryophyta</taxon>
        <taxon>Tracheophyta</taxon>
        <taxon>Spermatophyta</taxon>
        <taxon>Magnoliopsida</taxon>
        <taxon>eudicotyledons</taxon>
        <taxon>Gunneridae</taxon>
        <taxon>Pentapetalae</taxon>
        <taxon>asterids</taxon>
        <taxon>lamiids</taxon>
        <taxon>Lamiales</taxon>
        <taxon>Oleaceae</taxon>
        <taxon>Oleeae</taxon>
        <taxon>Olea</taxon>
    </lineage>
</organism>
<evidence type="ECO:0000256" key="1">
    <source>
        <dbReference type="SAM" id="MobiDB-lite"/>
    </source>
</evidence>
<keyword evidence="3" id="KW-1185">Reference proteome</keyword>
<feature type="region of interest" description="Disordered" evidence="1">
    <location>
        <begin position="74"/>
        <end position="104"/>
    </location>
</feature>
<evidence type="ECO:0000313" key="2">
    <source>
        <dbReference type="EMBL" id="CAA2981778.1"/>
    </source>
</evidence>
<dbReference type="EMBL" id="CACTIH010003680">
    <property type="protein sequence ID" value="CAA2981778.1"/>
    <property type="molecule type" value="Genomic_DNA"/>
</dbReference>
<proteinExistence type="predicted"/>
<sequence>MCTSFDCEVRLRNDHPFLHAMHFEDFNSEDGSRCLQIAAVINQKMEADNQKVVIYRGSAAVDSTEEEIVPRRTRECLGEKASSQSTQEPLSSTPAVRHRRGGSRSRHRLIVRLARELATVTANMRAIFQQNVAMQELLGHMQYQLASSSHNNEEVLPSKRERDMDMVAKYATRQITGETVILSGYSRTITPRRSACVFDKLGPLRNKRSRPHILPTQVRLLLSP</sequence>
<dbReference type="AlphaFoldDB" id="A0A8S0RR55"/>
<reference evidence="2 3" key="1">
    <citation type="submission" date="2019-12" db="EMBL/GenBank/DDBJ databases">
        <authorList>
            <person name="Alioto T."/>
            <person name="Alioto T."/>
            <person name="Gomez Garrido J."/>
        </authorList>
    </citation>
    <scope>NUCLEOTIDE SEQUENCE [LARGE SCALE GENOMIC DNA]</scope>
</reference>
<feature type="compositionally biased region" description="Polar residues" evidence="1">
    <location>
        <begin position="81"/>
        <end position="94"/>
    </location>
</feature>
<dbReference type="Gramene" id="OE9A099388T1">
    <property type="protein sequence ID" value="OE9A099388C1"/>
    <property type="gene ID" value="OE9A099388"/>
</dbReference>
<gene>
    <name evidence="2" type="ORF">OLEA9_A099388</name>
</gene>
<comment type="caution">
    <text evidence="2">The sequence shown here is derived from an EMBL/GenBank/DDBJ whole genome shotgun (WGS) entry which is preliminary data.</text>
</comment>
<name>A0A8S0RR55_OLEEU</name>
<accession>A0A8S0RR55</accession>
<dbReference type="Proteomes" id="UP000594638">
    <property type="component" value="Unassembled WGS sequence"/>
</dbReference>